<sequence length="238" mass="25497">MAAGCPSSPDHDPARADTLSPRSRRIRRVAGGLLWSTVAAVFLVVTLPGGHDEAPDGRGAPYAVPAIESHVPRASKPSSHASRPVGKHLPRSRPTRLLIPKISVDAPFTDLAIGSTGQLEPPPAHDTNLVGWYAKGASPGETGTSIIAGHVDTTTSAAVFASLRELKKGDRFQVLRADGRKASFVVDSTETFDKDDFPSDRVYRDTPRAQVRLITCAGDYDRQVKDYTANLVVFAHLV</sequence>
<dbReference type="NCBIfam" id="NF033748">
    <property type="entry name" value="class_F_sortase"/>
    <property type="match status" value="1"/>
</dbReference>
<evidence type="ECO:0000256" key="1">
    <source>
        <dbReference type="ARBA" id="ARBA00022801"/>
    </source>
</evidence>
<name>A0A9X1PTH3_STRM4</name>
<feature type="region of interest" description="Disordered" evidence="2">
    <location>
        <begin position="71"/>
        <end position="93"/>
    </location>
</feature>
<accession>A0A9X1PTH3</accession>
<dbReference type="Proteomes" id="UP001139384">
    <property type="component" value="Unassembled WGS sequence"/>
</dbReference>
<dbReference type="RefSeq" id="WP_234761165.1">
    <property type="nucleotide sequence ID" value="NZ_JAKEIP010000009.1"/>
</dbReference>
<organism evidence="4 5">
    <name type="scientific">Streptomyces muensis</name>
    <dbReference type="NCBI Taxonomy" id="1077944"/>
    <lineage>
        <taxon>Bacteria</taxon>
        <taxon>Bacillati</taxon>
        <taxon>Actinomycetota</taxon>
        <taxon>Actinomycetes</taxon>
        <taxon>Kitasatosporales</taxon>
        <taxon>Streptomycetaceae</taxon>
        <taxon>Streptomyces</taxon>
    </lineage>
</organism>
<feature type="region of interest" description="Disordered" evidence="2">
    <location>
        <begin position="1"/>
        <end position="20"/>
    </location>
</feature>
<dbReference type="Pfam" id="PF04203">
    <property type="entry name" value="Sortase"/>
    <property type="match status" value="1"/>
</dbReference>
<feature type="transmembrane region" description="Helical" evidence="3">
    <location>
        <begin position="29"/>
        <end position="49"/>
    </location>
</feature>
<evidence type="ECO:0000313" key="4">
    <source>
        <dbReference type="EMBL" id="MCF1592823.1"/>
    </source>
</evidence>
<reference evidence="4" key="1">
    <citation type="submission" date="2022-01" db="EMBL/GenBank/DDBJ databases">
        <title>Draft Genome Sequences of Seven Type Strains of the Genus Streptomyces.</title>
        <authorList>
            <person name="Aziz S."/>
            <person name="Coretto E."/>
            <person name="Chronakova A."/>
            <person name="Sproer C."/>
            <person name="Huber K."/>
            <person name="Nouioui I."/>
            <person name="Gross H."/>
        </authorList>
    </citation>
    <scope>NUCLEOTIDE SEQUENCE</scope>
    <source>
        <strain evidence="4">DSM 103493</strain>
    </source>
</reference>
<dbReference type="AlphaFoldDB" id="A0A9X1PTH3"/>
<evidence type="ECO:0000256" key="2">
    <source>
        <dbReference type="SAM" id="MobiDB-lite"/>
    </source>
</evidence>
<dbReference type="InterPro" id="IPR005754">
    <property type="entry name" value="Sortase"/>
</dbReference>
<dbReference type="InterPro" id="IPR042001">
    <property type="entry name" value="Sortase_F"/>
</dbReference>
<proteinExistence type="predicted"/>
<dbReference type="CDD" id="cd05829">
    <property type="entry name" value="Sortase_F"/>
    <property type="match status" value="1"/>
</dbReference>
<dbReference type="SUPFAM" id="SSF63817">
    <property type="entry name" value="Sortase"/>
    <property type="match status" value="1"/>
</dbReference>
<dbReference type="GO" id="GO:0016787">
    <property type="term" value="F:hydrolase activity"/>
    <property type="evidence" value="ECO:0007669"/>
    <property type="project" value="UniProtKB-KW"/>
</dbReference>
<dbReference type="Gene3D" id="2.40.260.10">
    <property type="entry name" value="Sortase"/>
    <property type="match status" value="1"/>
</dbReference>
<keyword evidence="3" id="KW-1133">Transmembrane helix</keyword>
<keyword evidence="5" id="KW-1185">Reference proteome</keyword>
<gene>
    <name evidence="4" type="ORF">L0P92_04455</name>
</gene>
<evidence type="ECO:0000256" key="3">
    <source>
        <dbReference type="SAM" id="Phobius"/>
    </source>
</evidence>
<evidence type="ECO:0000313" key="5">
    <source>
        <dbReference type="Proteomes" id="UP001139384"/>
    </source>
</evidence>
<keyword evidence="3" id="KW-0812">Transmembrane</keyword>
<dbReference type="InterPro" id="IPR023365">
    <property type="entry name" value="Sortase_dom-sf"/>
</dbReference>
<protein>
    <submittedName>
        <fullName evidence="4">Class F sortase</fullName>
    </submittedName>
</protein>
<keyword evidence="3" id="KW-0472">Membrane</keyword>
<keyword evidence="1" id="KW-0378">Hydrolase</keyword>
<comment type="caution">
    <text evidence="4">The sequence shown here is derived from an EMBL/GenBank/DDBJ whole genome shotgun (WGS) entry which is preliminary data.</text>
</comment>
<dbReference type="EMBL" id="JAKEIP010000009">
    <property type="protein sequence ID" value="MCF1592823.1"/>
    <property type="molecule type" value="Genomic_DNA"/>
</dbReference>